<dbReference type="InterPro" id="IPR003790">
    <property type="entry name" value="GHL10"/>
</dbReference>
<dbReference type="Pfam" id="PF00395">
    <property type="entry name" value="SLH"/>
    <property type="match status" value="3"/>
</dbReference>
<dbReference type="InterPro" id="IPR003961">
    <property type="entry name" value="FN3_dom"/>
</dbReference>
<evidence type="ECO:0000259" key="4">
    <source>
        <dbReference type="PROSITE" id="PS50853"/>
    </source>
</evidence>
<evidence type="ECO:0000313" key="6">
    <source>
        <dbReference type="EMBL" id="MFB9753754.1"/>
    </source>
</evidence>
<feature type="chain" id="PRO_5045965660" evidence="3">
    <location>
        <begin position="31"/>
        <end position="1640"/>
    </location>
</feature>
<evidence type="ECO:0000256" key="1">
    <source>
        <dbReference type="ARBA" id="ARBA00022729"/>
    </source>
</evidence>
<evidence type="ECO:0000259" key="5">
    <source>
        <dbReference type="PROSITE" id="PS51272"/>
    </source>
</evidence>
<dbReference type="Gene3D" id="3.20.20.80">
    <property type="entry name" value="Glycosidases"/>
    <property type="match status" value="1"/>
</dbReference>
<dbReference type="SMART" id="SM00060">
    <property type="entry name" value="FN3"/>
    <property type="match status" value="1"/>
</dbReference>
<feature type="compositionally biased region" description="Polar residues" evidence="2">
    <location>
        <begin position="1185"/>
        <end position="1200"/>
    </location>
</feature>
<dbReference type="PANTHER" id="PTHR43405">
    <property type="entry name" value="GLYCOSYL HYDROLASE DIGH"/>
    <property type="match status" value="1"/>
</dbReference>
<dbReference type="Proteomes" id="UP001589619">
    <property type="component" value="Unassembled WGS sequence"/>
</dbReference>
<dbReference type="InterPro" id="IPR036116">
    <property type="entry name" value="FN3_sf"/>
</dbReference>
<feature type="signal peptide" evidence="3">
    <location>
        <begin position="1"/>
        <end position="30"/>
    </location>
</feature>
<dbReference type="InterPro" id="IPR001119">
    <property type="entry name" value="SLH_dom"/>
</dbReference>
<gene>
    <name evidence="6" type="ORF">ACFFNY_19475</name>
</gene>
<evidence type="ECO:0000313" key="7">
    <source>
        <dbReference type="Proteomes" id="UP001589619"/>
    </source>
</evidence>
<dbReference type="SUPFAM" id="SSF51445">
    <property type="entry name" value="(Trans)glycosidases"/>
    <property type="match status" value="1"/>
</dbReference>
<sequence>MRTTWSRLNALLIVCLLVTLLPSFGTAALAADSGSGSVTGDVYAVSPDGSKRLKLNYVNMDVDHPQRSDYVALFTSGTVITNVANDSNAVYVKQNNTAIQVDAQGVVLKLVGPKNVVYGTPGSWDVAQNVAIPPGGYVLLASDNSWANKNFRKALYNLFPVGDTIALERGGARVTAADFLGMPGLKVTGSGATVSSATYTIQGKVLNYEPDNGLAVKVGDADAAVQASGSFSQTVTLTEGTNTITVKLLKNGSFVQEIPFELTYVKSNGALIEIEAPPDDITIIVEGPKKTINYVDKDVTGISNIIALFTNEYGTKISIPATNVAIQVDANNKVTKMINPANGNSAPSWIGGDLDIPQGGYVVMAQDSSYNTYDIKKYLATKFKVGDVVKLRKNGNVVSVSDLMSGVGATPRMQLDGIATYTTAAASTTIAGKVTNPLGASVAIGGQAAVLQADGTFRHETALAAGPNYIDVVLSKNGQELDRKSVVVYSRPSLTSDKQVILWVDQASNAKKLQSSASVLNFLKHAKDAGVTDVAFDVKGVEGFVSYKKNDLSHRPYVSEMTANDRKGSNPDIDLLELFLTHGHALGLKIHAAFNVFAEGSIALRDYAVIDQHLDWEERVFRPEDNGEIKRLRESEYGKKGLSDASGGAVVLFVNPSNDEVRDYQLKTFEEVMKNYDVDGIILDRGRYDNETADFSDLTKAKFETFLQQRGKTLTNWPNDIFSYTNGKRVNGPLLQDWWEFRSGTIESFVKQTRDLVDRYTASKGKKIQTSAYVGAWFESYYLNGVHWGSKNFRYDSRLKFPTDSIYTDAYYQTGYIDHMDFLMVGTYYSTTPEIQRYITIDSIVTNGEVPLYAGMALADLQSPALQREIFQTALGSSNGLMLFDASLANWPIIKASIQDEAYVKDYQIGMSKPGDSSSFIEGNYYNVSRNLGDLTVYNDEFGTSTGGNRFGVEVVADANGKVIQMANKSQAINWNWTTPQDNNSAIPPGGMVISALDENGVRTKRQLVANAYNIGDDVRAAALTGPLSYDGKTVSTTDFGGNVKVLGAGSSVNVLLNGSAAAFDANSGDFTGSVSLQEGGNTVTFAVYVDGMKTNEKSIQVTYVPDAEKPTWSSGAKLNATNVDQTRLQLSWSGATDNKGVTAYKIYEGTREIATVTGSVYEVTGLLSSTTYSFKVEAGDAAGNWSTNGPSATVTTRSYSSGNSGNPGGPTGSGGSTQQPAPAATGNGVTIAATAVQTTDEHGKAATKATLDAATVAQAVALLQKQEGEAKQIIVELSAAQPVAMLTLPAKALADAAAAVKGAVLVVKSGGTSYSLPADLLDLGALAGQLGAVAGDVQLTITLEKVTGADAEAIANGAKAQGGSLIGDAYDFRLTVQAGDKKLSLDSFGNRYVERSITLSGTVPAHATAAVIDPQTGEMTFVPAQFVQAGGSTVVTIKRTGNSIYAVAAFSKSFGDTQSHWAKADIELLASKLLVKGVTDSEFAPDKSITRAEFAALLVRALGLAAQSGSPFSDVRANDWYAGAVATASKAGLIEGYEDGTFRPNQVISREELAVLAVRASDFAAAKPTAAGKASALQPFADAGTISTWARDAAASAVSEGIMNGVSDSAFAPKEQSSRAQAAVMLKRLAIKLGLMNNN</sequence>
<evidence type="ECO:0000256" key="3">
    <source>
        <dbReference type="SAM" id="SignalP"/>
    </source>
</evidence>
<reference evidence="6 7" key="1">
    <citation type="submission" date="2024-09" db="EMBL/GenBank/DDBJ databases">
        <authorList>
            <person name="Sun Q."/>
            <person name="Mori K."/>
        </authorList>
    </citation>
    <scope>NUCLEOTIDE SEQUENCE [LARGE SCALE GENOMIC DNA]</scope>
    <source>
        <strain evidence="6 7">JCM 12520</strain>
    </source>
</reference>
<proteinExistence type="predicted"/>
<keyword evidence="1 3" id="KW-0732">Signal</keyword>
<dbReference type="PANTHER" id="PTHR43405:SF1">
    <property type="entry name" value="GLYCOSYL HYDROLASE DIGH"/>
    <property type="match status" value="1"/>
</dbReference>
<feature type="compositionally biased region" description="Gly residues" evidence="2">
    <location>
        <begin position="1206"/>
        <end position="1216"/>
    </location>
</feature>
<dbReference type="Pfam" id="PF02638">
    <property type="entry name" value="GHL10"/>
    <property type="match status" value="1"/>
</dbReference>
<dbReference type="SUPFAM" id="SSF49265">
    <property type="entry name" value="Fibronectin type III"/>
    <property type="match status" value="1"/>
</dbReference>
<feature type="domain" description="SLH" evidence="5">
    <location>
        <begin position="1450"/>
        <end position="1508"/>
    </location>
</feature>
<dbReference type="InterPro" id="IPR013783">
    <property type="entry name" value="Ig-like_fold"/>
</dbReference>
<protein>
    <submittedName>
        <fullName evidence="6">S-layer homology domain-containing protein</fullName>
    </submittedName>
</protein>
<feature type="domain" description="SLH" evidence="5">
    <location>
        <begin position="1578"/>
        <end position="1640"/>
    </location>
</feature>
<name>A0ABV5VZL4_9BACL</name>
<dbReference type="InterPro" id="IPR017853">
    <property type="entry name" value="GH"/>
</dbReference>
<dbReference type="PROSITE" id="PS50853">
    <property type="entry name" value="FN3"/>
    <property type="match status" value="1"/>
</dbReference>
<comment type="caution">
    <text evidence="6">The sequence shown here is derived from an EMBL/GenBank/DDBJ whole genome shotgun (WGS) entry which is preliminary data.</text>
</comment>
<feature type="domain" description="Fibronectin type-III" evidence="4">
    <location>
        <begin position="1115"/>
        <end position="1200"/>
    </location>
</feature>
<dbReference type="RefSeq" id="WP_344914913.1">
    <property type="nucleotide sequence ID" value="NZ_BAAAYO010000014.1"/>
</dbReference>
<dbReference type="EMBL" id="JBHMAG010000013">
    <property type="protein sequence ID" value="MFB9753754.1"/>
    <property type="molecule type" value="Genomic_DNA"/>
</dbReference>
<feature type="region of interest" description="Disordered" evidence="2">
    <location>
        <begin position="1182"/>
        <end position="1226"/>
    </location>
</feature>
<dbReference type="Gene3D" id="2.60.40.10">
    <property type="entry name" value="Immunoglobulins"/>
    <property type="match status" value="4"/>
</dbReference>
<dbReference type="InterPro" id="IPR052177">
    <property type="entry name" value="Divisome_Glycosyl_Hydrolase"/>
</dbReference>
<evidence type="ECO:0000256" key="2">
    <source>
        <dbReference type="SAM" id="MobiDB-lite"/>
    </source>
</evidence>
<dbReference type="Pfam" id="PF00041">
    <property type="entry name" value="fn3"/>
    <property type="match status" value="1"/>
</dbReference>
<dbReference type="CDD" id="cd00063">
    <property type="entry name" value="FN3"/>
    <property type="match status" value="1"/>
</dbReference>
<organism evidence="6 7">
    <name type="scientific">Paenibacillus hodogayensis</name>
    <dbReference type="NCBI Taxonomy" id="279208"/>
    <lineage>
        <taxon>Bacteria</taxon>
        <taxon>Bacillati</taxon>
        <taxon>Bacillota</taxon>
        <taxon>Bacilli</taxon>
        <taxon>Bacillales</taxon>
        <taxon>Paenibacillaceae</taxon>
        <taxon>Paenibacillus</taxon>
    </lineage>
</organism>
<dbReference type="PROSITE" id="PS51272">
    <property type="entry name" value="SLH"/>
    <property type="match status" value="3"/>
</dbReference>
<accession>A0ABV5VZL4</accession>
<keyword evidence="7" id="KW-1185">Reference proteome</keyword>
<feature type="domain" description="SLH" evidence="5">
    <location>
        <begin position="1509"/>
        <end position="1572"/>
    </location>
</feature>